<proteinExistence type="predicted"/>
<feature type="region of interest" description="Disordered" evidence="1">
    <location>
        <begin position="118"/>
        <end position="176"/>
    </location>
</feature>
<reference evidence="2 3" key="1">
    <citation type="submission" date="2019-03" db="EMBL/GenBank/DDBJ databases">
        <title>Draft genome sequences of novel Actinobacteria.</title>
        <authorList>
            <person name="Sahin N."/>
            <person name="Ay H."/>
            <person name="Saygin H."/>
        </authorList>
    </citation>
    <scope>NUCLEOTIDE SEQUENCE [LARGE SCALE GENOMIC DNA]</scope>
    <source>
        <strain evidence="2 3">DSM 45941</strain>
    </source>
</reference>
<feature type="compositionally biased region" description="Low complexity" evidence="1">
    <location>
        <begin position="150"/>
        <end position="162"/>
    </location>
</feature>
<feature type="compositionally biased region" description="Gly residues" evidence="1">
    <location>
        <begin position="86"/>
        <end position="100"/>
    </location>
</feature>
<feature type="non-terminal residue" evidence="2">
    <location>
        <position position="1"/>
    </location>
</feature>
<feature type="compositionally biased region" description="Basic residues" evidence="1">
    <location>
        <begin position="118"/>
        <end position="129"/>
    </location>
</feature>
<feature type="compositionally biased region" description="Gly residues" evidence="1">
    <location>
        <begin position="1"/>
        <end position="26"/>
    </location>
</feature>
<name>A0A4V6PEU1_9ACTN</name>
<dbReference type="Proteomes" id="UP000295578">
    <property type="component" value="Unassembled WGS sequence"/>
</dbReference>
<feature type="region of interest" description="Disordered" evidence="1">
    <location>
        <begin position="1"/>
        <end position="100"/>
    </location>
</feature>
<evidence type="ECO:0000256" key="1">
    <source>
        <dbReference type="SAM" id="MobiDB-lite"/>
    </source>
</evidence>
<protein>
    <submittedName>
        <fullName evidence="2">Uncharacterized protein</fullName>
    </submittedName>
</protein>
<gene>
    <name evidence="2" type="ORF">E1293_19425</name>
</gene>
<accession>A0A4V6PEU1</accession>
<sequence>RGGVLHGVLGGGLPAVGEGTRVGGGDDLVRGVRPGHGGGTGLLRAGRQGRGAAGPAAGGGRRRRHRRVRDPVDAAGTVRGRRARGGRSGGGAAVSGHPGAGIGRVAVAACAGRGALRTRVRRGDRRRPARSRDARRSDHAPGRRLRRTRPAGGAAGALRVAAQGDGVNTEADVPFA</sequence>
<dbReference type="EMBL" id="SMKY01000082">
    <property type="protein sequence ID" value="TDD81107.1"/>
    <property type="molecule type" value="Genomic_DNA"/>
</dbReference>
<feature type="compositionally biased region" description="Basic and acidic residues" evidence="1">
    <location>
        <begin position="130"/>
        <end position="141"/>
    </location>
</feature>
<evidence type="ECO:0000313" key="2">
    <source>
        <dbReference type="EMBL" id="TDD81107.1"/>
    </source>
</evidence>
<feature type="compositionally biased region" description="Gly residues" evidence="1">
    <location>
        <begin position="48"/>
        <end position="59"/>
    </location>
</feature>
<organism evidence="2 3">
    <name type="scientific">Actinomadura darangshiensis</name>
    <dbReference type="NCBI Taxonomy" id="705336"/>
    <lineage>
        <taxon>Bacteria</taxon>
        <taxon>Bacillati</taxon>
        <taxon>Actinomycetota</taxon>
        <taxon>Actinomycetes</taxon>
        <taxon>Streptosporangiales</taxon>
        <taxon>Thermomonosporaceae</taxon>
        <taxon>Actinomadura</taxon>
    </lineage>
</organism>
<evidence type="ECO:0000313" key="3">
    <source>
        <dbReference type="Proteomes" id="UP000295578"/>
    </source>
</evidence>
<dbReference type="AlphaFoldDB" id="A0A4V6PEU1"/>
<keyword evidence="3" id="KW-1185">Reference proteome</keyword>
<comment type="caution">
    <text evidence="2">The sequence shown here is derived from an EMBL/GenBank/DDBJ whole genome shotgun (WGS) entry which is preliminary data.</text>
</comment>